<evidence type="ECO:0000313" key="16">
    <source>
        <dbReference type="EMBL" id="TKW62005.1"/>
    </source>
</evidence>
<dbReference type="Gene3D" id="1.10.540.10">
    <property type="entry name" value="Acyl-CoA dehydrogenase/oxidase, N-terminal domain"/>
    <property type="match status" value="1"/>
</dbReference>
<protein>
    <recommendedName>
        <fullName evidence="6">Acyl-coenzyme A dehydrogenase</fullName>
        <ecNumber evidence="4">1.3.8.7</ecNumber>
        <ecNumber evidence="5">1.3.8.8</ecNumber>
    </recommendedName>
</protein>
<dbReference type="InterPro" id="IPR046373">
    <property type="entry name" value="Acyl-CoA_Oxase/DH_mid-dom_sf"/>
</dbReference>
<dbReference type="GO" id="GO:0004466">
    <property type="term" value="F:long-chain fatty acyl-CoA dehydrogenase activity"/>
    <property type="evidence" value="ECO:0007669"/>
    <property type="project" value="UniProtKB-EC"/>
</dbReference>
<dbReference type="InterPro" id="IPR009100">
    <property type="entry name" value="AcylCoA_DH/oxidase_NM_dom_sf"/>
</dbReference>
<dbReference type="FunFam" id="1.10.540.10:FF:000004">
    <property type="entry name" value="Acyl-CoA dehydrogenase"/>
    <property type="match status" value="1"/>
</dbReference>
<dbReference type="PANTHER" id="PTHR48083:SF33">
    <property type="entry name" value="ACYL-COENZYME A DEHYDROGENASE"/>
    <property type="match status" value="1"/>
</dbReference>
<evidence type="ECO:0000256" key="1">
    <source>
        <dbReference type="ARBA" id="ARBA00001974"/>
    </source>
</evidence>
<dbReference type="SUPFAM" id="SSF47203">
    <property type="entry name" value="Acyl-CoA dehydrogenase C-terminal domain-like"/>
    <property type="match status" value="1"/>
</dbReference>
<dbReference type="Pfam" id="PF02770">
    <property type="entry name" value="Acyl-CoA_dh_M"/>
    <property type="match status" value="1"/>
</dbReference>
<dbReference type="NCBIfam" id="NF007000">
    <property type="entry name" value="PRK09463.1"/>
    <property type="match status" value="1"/>
</dbReference>
<dbReference type="GO" id="GO:0005737">
    <property type="term" value="C:cytoplasm"/>
    <property type="evidence" value="ECO:0007669"/>
    <property type="project" value="TreeGrafter"/>
</dbReference>
<keyword evidence="9" id="KW-0560">Oxidoreductase</keyword>
<evidence type="ECO:0000256" key="4">
    <source>
        <dbReference type="ARBA" id="ARBA00012033"/>
    </source>
</evidence>
<dbReference type="GO" id="GO:0033539">
    <property type="term" value="P:fatty acid beta-oxidation using acyl-CoA dehydrogenase"/>
    <property type="evidence" value="ECO:0007669"/>
    <property type="project" value="InterPro"/>
</dbReference>
<dbReference type="EMBL" id="VAFM01000001">
    <property type="protein sequence ID" value="TKW62005.1"/>
    <property type="molecule type" value="Genomic_DNA"/>
</dbReference>
<dbReference type="InterPro" id="IPR009075">
    <property type="entry name" value="AcylCo_DH/oxidase_C"/>
</dbReference>
<evidence type="ECO:0000256" key="10">
    <source>
        <dbReference type="ARBA" id="ARBA00047882"/>
    </source>
</evidence>
<dbReference type="InterPro" id="IPR006091">
    <property type="entry name" value="Acyl-CoA_Oxase/DH_mid-dom"/>
</dbReference>
<dbReference type="Pfam" id="PF00441">
    <property type="entry name" value="Acyl-CoA_dh_1"/>
    <property type="match status" value="1"/>
</dbReference>
<evidence type="ECO:0000259" key="13">
    <source>
        <dbReference type="Pfam" id="PF02770"/>
    </source>
</evidence>
<dbReference type="GO" id="GO:0050660">
    <property type="term" value="F:flavin adenine dinucleotide binding"/>
    <property type="evidence" value="ECO:0007669"/>
    <property type="project" value="InterPro"/>
</dbReference>
<dbReference type="GO" id="GO:0070991">
    <property type="term" value="F:medium-chain fatty acyl-CoA dehydrogenase activity"/>
    <property type="evidence" value="ECO:0007669"/>
    <property type="project" value="UniProtKB-EC"/>
</dbReference>
<dbReference type="Pfam" id="PF02771">
    <property type="entry name" value="Acyl-CoA_dh_N"/>
    <property type="match status" value="1"/>
</dbReference>
<dbReference type="PANTHER" id="PTHR48083">
    <property type="entry name" value="MEDIUM-CHAIN SPECIFIC ACYL-COA DEHYDROGENASE, MITOCHONDRIAL-RELATED"/>
    <property type="match status" value="1"/>
</dbReference>
<evidence type="ECO:0000313" key="17">
    <source>
        <dbReference type="Proteomes" id="UP000320948"/>
    </source>
</evidence>
<dbReference type="InterPro" id="IPR006089">
    <property type="entry name" value="Acyl-CoA_DH_CS"/>
</dbReference>
<comment type="catalytic activity">
    <reaction evidence="10">
        <text>a medium-chain 2,3-saturated fatty acyl-CoA + oxidized [electron-transfer flavoprotein] + H(+) = a medium-chain (2E)-enoyl-CoA + reduced [electron-transfer flavoprotein]</text>
        <dbReference type="Rhea" id="RHEA:14477"/>
        <dbReference type="Rhea" id="RHEA-COMP:10685"/>
        <dbReference type="Rhea" id="RHEA-COMP:10686"/>
        <dbReference type="ChEBI" id="CHEBI:15378"/>
        <dbReference type="ChEBI" id="CHEBI:57692"/>
        <dbReference type="ChEBI" id="CHEBI:58307"/>
        <dbReference type="ChEBI" id="CHEBI:83723"/>
        <dbReference type="ChEBI" id="CHEBI:83726"/>
        <dbReference type="EC" id="1.3.8.7"/>
    </reaction>
</comment>
<evidence type="ECO:0000256" key="8">
    <source>
        <dbReference type="ARBA" id="ARBA00022827"/>
    </source>
</evidence>
<proteinExistence type="inferred from homology"/>
<dbReference type="UniPathway" id="UPA00659"/>
<evidence type="ECO:0000256" key="3">
    <source>
        <dbReference type="ARBA" id="ARBA00009347"/>
    </source>
</evidence>
<comment type="pathway">
    <text evidence="2">Lipid metabolism; fatty acid beta-oxidation.</text>
</comment>
<feature type="domain" description="Acyl-CoA oxidase/dehydrogenase middle" evidence="13">
    <location>
        <begin position="194"/>
        <end position="292"/>
    </location>
</feature>
<accession>A0A6N4RDC6</accession>
<evidence type="ECO:0000256" key="7">
    <source>
        <dbReference type="ARBA" id="ARBA00022630"/>
    </source>
</evidence>
<evidence type="ECO:0000256" key="6">
    <source>
        <dbReference type="ARBA" id="ARBA00020144"/>
    </source>
</evidence>
<dbReference type="NCBIfam" id="NF009586">
    <property type="entry name" value="PRK13026.1"/>
    <property type="match status" value="1"/>
</dbReference>
<reference evidence="16 17" key="1">
    <citation type="journal article" date="2017" name="Nat. Commun.">
        <title>In situ click chemistry generation of cyclooxygenase-2 inhibitors.</title>
        <authorList>
            <person name="Bhardwaj A."/>
            <person name="Kaur J."/>
            <person name="Wuest M."/>
            <person name="Wuest F."/>
        </authorList>
    </citation>
    <scope>NUCLEOTIDE SEQUENCE [LARGE SCALE GENOMIC DNA]</scope>
    <source>
        <strain evidence="16">S2_018_000_R2_106</strain>
    </source>
</reference>
<evidence type="ECO:0000259" key="14">
    <source>
        <dbReference type="Pfam" id="PF02771"/>
    </source>
</evidence>
<feature type="domain" description="Acyl-CoA dehydrogenase C-terminal bacterial-type" evidence="15">
    <location>
        <begin position="471"/>
        <end position="750"/>
    </location>
</feature>
<evidence type="ECO:0000259" key="12">
    <source>
        <dbReference type="Pfam" id="PF00441"/>
    </source>
</evidence>
<keyword evidence="7" id="KW-0285">Flavoprotein</keyword>
<dbReference type="InterPro" id="IPR037069">
    <property type="entry name" value="AcylCoA_DH/ox_N_sf"/>
</dbReference>
<dbReference type="Gene3D" id="2.40.110.10">
    <property type="entry name" value="Butyryl-CoA Dehydrogenase, subunit A, domain 2"/>
    <property type="match status" value="1"/>
</dbReference>
<gene>
    <name evidence="16" type="ORF">DI628_05130</name>
</gene>
<dbReference type="InterPro" id="IPR015396">
    <property type="entry name" value="FadE_C"/>
</dbReference>
<dbReference type="InterPro" id="IPR036250">
    <property type="entry name" value="AcylCo_DH-like_C"/>
</dbReference>
<dbReference type="InterPro" id="IPR050741">
    <property type="entry name" value="Acyl-CoA_dehydrogenase"/>
</dbReference>
<dbReference type="Gene3D" id="1.20.140.10">
    <property type="entry name" value="Butyryl-CoA Dehydrogenase, subunit A, domain 3"/>
    <property type="match status" value="1"/>
</dbReference>
<name>A0A6N4RDC6_BLAVI</name>
<evidence type="ECO:0000256" key="5">
    <source>
        <dbReference type="ARBA" id="ARBA00012040"/>
    </source>
</evidence>
<dbReference type="EC" id="1.3.8.8" evidence="5"/>
<dbReference type="EC" id="1.3.8.7" evidence="4"/>
<sequence>MELLALTAGTALAGVLAIKQLRIPLLSAPAMRIAKGVLPSIGDTERIALEAGTVWWDGEIFSGKPKWKRLLSFDVQALSKEEKAFLAGPVEELCALIDDHQIFQDRDLSPQVWKYIKDKKFFGMIIPKEHGGLGFSATMHSAVVTKIASRSLAAAVTVMVPNSLGPGELLLRYGTDAQKKHYLPRLAKGLDIPCFALTEPHAGSDAASGSSFGVVVKKKVGGKDVLGMELTFNKRYITLAPVATVVGLAFRLTDPDHLLGDKVDLGITCALLPRDTKGLEIGEQHDPMGVPFKNGPVRGKKVFVPLDVIIGGPAQAGEGWKMLMEALAAGRGISLPSLSVGAAELSLRAAGAYAGVREQFGLPVGKFEGVRERIARMAMNAHLMNAVRLVTCGAIDAGEHPAVASGISKAYLTEGMRVSINDAMDVIAGAAICRGPRNMFARAYNGIPIGITVEGSNILTRSLIVFGQGAMRSHPYLQDEVNAIGKGDVKAFDKAFFGHIRHFLGNAVRAFVLNLTRGHGTFTAHRSVAKHYRHLNRLAASFALLTDFGLLILGGSLKRKEYLSGRYADALAGLYMASTLLKQVHDKGYPASTRAITDMALQQTIYDTEQALLGVVRNLPNKPLALLARLLALPLGARLNTPKDKLIDKVAEAVLQPAGGVREALCADIFIPDAKEEGLGKLEATLLKVTAAEPVRRKITAAIKERKIKKGTPAAMTDAALMANVITAKEHKLVLDALAAQDDVVQVDYYSPAAYSKLR</sequence>
<comment type="catalytic activity">
    <reaction evidence="11">
        <text>a long-chain 2,3-saturated fatty acyl-CoA + oxidized [electron-transfer flavoprotein] + H(+) = a long-chain (2E)-enoyl-CoA + reduced [electron-transfer flavoprotein]</text>
        <dbReference type="Rhea" id="RHEA:17721"/>
        <dbReference type="Rhea" id="RHEA-COMP:10685"/>
        <dbReference type="Rhea" id="RHEA-COMP:10686"/>
        <dbReference type="ChEBI" id="CHEBI:15378"/>
        <dbReference type="ChEBI" id="CHEBI:57692"/>
        <dbReference type="ChEBI" id="CHEBI:58307"/>
        <dbReference type="ChEBI" id="CHEBI:83721"/>
        <dbReference type="ChEBI" id="CHEBI:83727"/>
        <dbReference type="EC" id="1.3.8.8"/>
    </reaction>
</comment>
<dbReference type="Pfam" id="PF09317">
    <property type="entry name" value="ACDH_C"/>
    <property type="match status" value="1"/>
</dbReference>
<keyword evidence="8" id="KW-0274">FAD</keyword>
<dbReference type="SUPFAM" id="SSF56645">
    <property type="entry name" value="Acyl-CoA dehydrogenase NM domain-like"/>
    <property type="match status" value="1"/>
</dbReference>
<feature type="domain" description="Acyl-CoA dehydrogenase/oxidase C-terminal" evidence="12">
    <location>
        <begin position="317"/>
        <end position="464"/>
    </location>
</feature>
<comment type="cofactor">
    <cofactor evidence="1">
        <name>FAD</name>
        <dbReference type="ChEBI" id="CHEBI:57692"/>
    </cofactor>
</comment>
<dbReference type="PROSITE" id="PS00072">
    <property type="entry name" value="ACYL_COA_DH_1"/>
    <property type="match status" value="1"/>
</dbReference>
<dbReference type="Proteomes" id="UP000320948">
    <property type="component" value="Unassembled WGS sequence"/>
</dbReference>
<comment type="similarity">
    <text evidence="3">Belongs to the acyl-CoA dehydrogenase family.</text>
</comment>
<organism evidence="16 17">
    <name type="scientific">Blastochloris viridis</name>
    <name type="common">Rhodopseudomonas viridis</name>
    <dbReference type="NCBI Taxonomy" id="1079"/>
    <lineage>
        <taxon>Bacteria</taxon>
        <taxon>Pseudomonadati</taxon>
        <taxon>Pseudomonadota</taxon>
        <taxon>Alphaproteobacteria</taxon>
        <taxon>Hyphomicrobiales</taxon>
        <taxon>Blastochloridaceae</taxon>
        <taxon>Blastochloris</taxon>
    </lineage>
</organism>
<feature type="domain" description="Acyl-CoA dehydrogenase/oxidase N-terminal" evidence="14">
    <location>
        <begin position="77"/>
        <end position="189"/>
    </location>
</feature>
<dbReference type="AlphaFoldDB" id="A0A6N4RDC6"/>
<evidence type="ECO:0000256" key="9">
    <source>
        <dbReference type="ARBA" id="ARBA00023002"/>
    </source>
</evidence>
<dbReference type="InterPro" id="IPR013786">
    <property type="entry name" value="AcylCoA_DH/ox_N"/>
</dbReference>
<comment type="caution">
    <text evidence="16">The sequence shown here is derived from an EMBL/GenBank/DDBJ whole genome shotgun (WGS) entry which is preliminary data.</text>
</comment>
<evidence type="ECO:0000259" key="15">
    <source>
        <dbReference type="Pfam" id="PF09317"/>
    </source>
</evidence>
<evidence type="ECO:0000256" key="11">
    <source>
        <dbReference type="ARBA" id="ARBA00049247"/>
    </source>
</evidence>
<evidence type="ECO:0000256" key="2">
    <source>
        <dbReference type="ARBA" id="ARBA00005005"/>
    </source>
</evidence>